<gene>
    <name evidence="1" type="ORF">B6S12_03125</name>
</gene>
<dbReference type="InterPro" id="IPR029063">
    <property type="entry name" value="SAM-dependent_MTases_sf"/>
</dbReference>
<accession>A0A2W6MWB8</accession>
<evidence type="ECO:0000313" key="2">
    <source>
        <dbReference type="Proteomes" id="UP000249746"/>
    </source>
</evidence>
<dbReference type="EMBL" id="NBIU01000005">
    <property type="protein sequence ID" value="PZT48642.1"/>
    <property type="molecule type" value="Genomic_DNA"/>
</dbReference>
<evidence type="ECO:0000313" key="1">
    <source>
        <dbReference type="EMBL" id="PZT48642.1"/>
    </source>
</evidence>
<name>A0A2W6MWB8_9HELI</name>
<reference evidence="1 2" key="1">
    <citation type="submission" date="2017-03" db="EMBL/GenBank/DDBJ databases">
        <title>Genomic and clinical evidence uncovers the enterohepatic species Helicobacter valdiviensis as a potential human intestinal pathogen.</title>
        <authorList>
            <person name="Fresia P."/>
            <person name="Jara R."/>
            <person name="Sierra R."/>
            <person name="Ferres I."/>
            <person name="Greif G."/>
            <person name="Iraola G."/>
            <person name="Collado L."/>
        </authorList>
    </citation>
    <scope>NUCLEOTIDE SEQUENCE [LARGE SCALE GENOMIC DNA]</scope>
    <source>
        <strain evidence="1 2">WBE14</strain>
    </source>
</reference>
<organism evidence="1 2">
    <name type="scientific">Helicobacter valdiviensis</name>
    <dbReference type="NCBI Taxonomy" id="1458358"/>
    <lineage>
        <taxon>Bacteria</taxon>
        <taxon>Pseudomonadati</taxon>
        <taxon>Campylobacterota</taxon>
        <taxon>Epsilonproteobacteria</taxon>
        <taxon>Campylobacterales</taxon>
        <taxon>Helicobacteraceae</taxon>
        <taxon>Helicobacter</taxon>
    </lineage>
</organism>
<dbReference type="Proteomes" id="UP000249746">
    <property type="component" value="Unassembled WGS sequence"/>
</dbReference>
<protein>
    <submittedName>
        <fullName evidence="1">Uncharacterized protein</fullName>
    </submittedName>
</protein>
<dbReference type="OrthoDB" id="7373614at2"/>
<proteinExistence type="predicted"/>
<dbReference type="SUPFAM" id="SSF53335">
    <property type="entry name" value="S-adenosyl-L-methionine-dependent methyltransferases"/>
    <property type="match status" value="1"/>
</dbReference>
<sequence length="389" mass="45651">MYNSLVTACKKSLEFQKVYFQNKRYFIPLEILSASCIVYYRLKTIKPNFENIFEIGPGSSGMSYFLSQYKFLKDYSYTDACESFYMLQNLVNMYCFGGEFKNFALEFIEDNFYDPETKSKAILARQKREFVETRQNIKANAYPWWKVSHLLSKKNHFDIVLSNANLQEFSSDCLHDYLLLSKEILKDDGILYANCLGLASNNTPESLFDMIYELGFAVYFYYSFNNIFYTNLDKLDCYKNQAIALAPACESARFLLEDSSFVERFSDIYLLDDFKNGEVCGRKIINTKELEILGIKNIVFIDDKPNLREKFQEKFKNLNFISLDCRRAIVPSLCLIKDTHKEYEKYKNRPINFYKMSCGLDEIDDLYIGCSNMDRFDILASLKNDIQKE</sequence>
<comment type="caution">
    <text evidence="1">The sequence shown here is derived from an EMBL/GenBank/DDBJ whole genome shotgun (WGS) entry which is preliminary data.</text>
</comment>
<dbReference type="RefSeq" id="WP_111229363.1">
    <property type="nucleotide sequence ID" value="NZ_NBIU01000005.1"/>
</dbReference>
<dbReference type="AlphaFoldDB" id="A0A2W6MWB8"/>
<keyword evidence="2" id="KW-1185">Reference proteome</keyword>